<reference evidence="11" key="1">
    <citation type="journal article" date="2014" name="Microb. Cell Fact.">
        <title>Exploiting Issatchenkia orientalis SD108 for succinic acid production.</title>
        <authorList>
            <person name="Xiao H."/>
            <person name="Shao Z."/>
            <person name="Jiang Y."/>
            <person name="Dole S."/>
            <person name="Zhao H."/>
        </authorList>
    </citation>
    <scope>NUCLEOTIDE SEQUENCE [LARGE SCALE GENOMIC DNA]</scope>
    <source>
        <strain evidence="11">SD108</strain>
    </source>
</reference>
<dbReference type="HOGENOM" id="CLU_049366_1_0_1"/>
<dbReference type="NCBIfam" id="TIGR00324">
    <property type="entry name" value="endA"/>
    <property type="match status" value="1"/>
</dbReference>
<dbReference type="GO" id="GO:0000213">
    <property type="term" value="F:tRNA-intron lyase activity"/>
    <property type="evidence" value="ECO:0007669"/>
    <property type="project" value="UniProtKB-EC"/>
</dbReference>
<evidence type="ECO:0000256" key="5">
    <source>
        <dbReference type="ARBA" id="ARBA00034031"/>
    </source>
</evidence>
<dbReference type="InterPro" id="IPR006677">
    <property type="entry name" value="tRNA_intron_Endonuc_cat-like"/>
</dbReference>
<dbReference type="CDD" id="cd22363">
    <property type="entry name" value="tRNA-intron_lyase_C"/>
    <property type="match status" value="1"/>
</dbReference>
<dbReference type="InterPro" id="IPR011856">
    <property type="entry name" value="tRNA_endonuc-like_dom_sf"/>
</dbReference>
<dbReference type="PANTHER" id="PTHR13070:SF0">
    <property type="entry name" value="TRNA-SPLICING ENDONUCLEASE SUBUNIT SEN34"/>
    <property type="match status" value="1"/>
</dbReference>
<feature type="domain" description="tRNA intron endonuclease catalytic" evidence="8">
    <location>
        <begin position="316"/>
        <end position="391"/>
    </location>
</feature>
<evidence type="ECO:0000256" key="4">
    <source>
        <dbReference type="ARBA" id="ARBA00023239"/>
    </source>
</evidence>
<sequence>MTATNIKLSTEIDEMQIPVPVSSMKHFRQAQLTRFQHLPRKSSPLATFQNSYSFDGQPMDESRSTSEETGASTLEEDDGRVVDKSEHEKAEGNGALVDMIPLFVHGEHVLIFNSRHMKELTIRHGITGQLSGTLPLAPQQNALLGFPWRLTIYEVMWLLENKHCVLIDSEDTIENVFVGQWLGDATLQEKLSSHLQVKLDKWREEKQKEIEEQMKKLNIIKKDHRAMKPLDNAMLASSASMPDLQQVLNDDQRKRDELAERKRKDREMHDKSKRNNIVFMETPNDDLKFMEVHIKDKSACLLQKMIDNEVEDVNQIWRNYQIYKYLKDNLGYYLLPGMRFGGTFVSYPGDPLRYHAHQIVDTKHYYNDDIGLFRMSNRGRLATGVRKVWVVGGDRNVDPAQNSKINITDTIIHGEVPFTDSDMVCFSIEWAGF</sequence>
<evidence type="ECO:0000259" key="9">
    <source>
        <dbReference type="Pfam" id="PF26577"/>
    </source>
</evidence>
<dbReference type="InterPro" id="IPR006676">
    <property type="entry name" value="tRNA_splic"/>
</dbReference>
<dbReference type="PANTHER" id="PTHR13070">
    <property type="entry name" value="TRNA-SPLICING ENDONUCLEASE SUBUNIT SEN34-RELATED"/>
    <property type="match status" value="1"/>
</dbReference>
<dbReference type="AlphaFoldDB" id="A0A099NX93"/>
<dbReference type="Pfam" id="PF01974">
    <property type="entry name" value="tRNA_int_endo"/>
    <property type="match status" value="1"/>
</dbReference>
<keyword evidence="3" id="KW-0819">tRNA processing</keyword>
<evidence type="ECO:0000256" key="7">
    <source>
        <dbReference type="SAM" id="MobiDB-lite"/>
    </source>
</evidence>
<feature type="region of interest" description="Disordered" evidence="7">
    <location>
        <begin position="46"/>
        <end position="89"/>
    </location>
</feature>
<dbReference type="GO" id="GO:0003676">
    <property type="term" value="F:nucleic acid binding"/>
    <property type="evidence" value="ECO:0007669"/>
    <property type="project" value="InterPro"/>
</dbReference>
<dbReference type="GO" id="GO:0000379">
    <property type="term" value="P:tRNA-type intron splice site recognition and cleavage"/>
    <property type="evidence" value="ECO:0007669"/>
    <property type="project" value="TreeGrafter"/>
</dbReference>
<dbReference type="SUPFAM" id="SSF53032">
    <property type="entry name" value="tRNA-intron endonuclease catalytic domain-like"/>
    <property type="match status" value="1"/>
</dbReference>
<dbReference type="GO" id="GO:0005634">
    <property type="term" value="C:nucleus"/>
    <property type="evidence" value="ECO:0007669"/>
    <property type="project" value="UniProtKB-ARBA"/>
</dbReference>
<evidence type="ECO:0000313" key="10">
    <source>
        <dbReference type="EMBL" id="KGK36619.1"/>
    </source>
</evidence>
<gene>
    <name evidence="10" type="ORF">JL09_g4239</name>
</gene>
<protein>
    <recommendedName>
        <fullName evidence="2">tRNA-intron lyase</fullName>
        <ecNumber evidence="2">4.6.1.16</ecNumber>
    </recommendedName>
</protein>
<comment type="similarity">
    <text evidence="1">Belongs to the tRNA-intron endonuclease family.</text>
</comment>
<evidence type="ECO:0000256" key="6">
    <source>
        <dbReference type="SAM" id="Coils"/>
    </source>
</evidence>
<proteinExistence type="inferred from homology"/>
<dbReference type="Gene3D" id="3.40.1350.10">
    <property type="match status" value="1"/>
</dbReference>
<dbReference type="InterPro" id="IPR059049">
    <property type="entry name" value="TSEN34_N"/>
</dbReference>
<dbReference type="InterPro" id="IPR036167">
    <property type="entry name" value="tRNA_intron_Endo_cat-like_sf"/>
</dbReference>
<keyword evidence="4" id="KW-0456">Lyase</keyword>
<feature type="coiled-coil region" evidence="6">
    <location>
        <begin position="203"/>
        <end position="261"/>
    </location>
</feature>
<organism evidence="10 11">
    <name type="scientific">Pichia kudriavzevii</name>
    <name type="common">Yeast</name>
    <name type="synonym">Issatchenkia orientalis</name>
    <dbReference type="NCBI Taxonomy" id="4909"/>
    <lineage>
        <taxon>Eukaryota</taxon>
        <taxon>Fungi</taxon>
        <taxon>Dikarya</taxon>
        <taxon>Ascomycota</taxon>
        <taxon>Saccharomycotina</taxon>
        <taxon>Pichiomycetes</taxon>
        <taxon>Pichiales</taxon>
        <taxon>Pichiaceae</taxon>
        <taxon>Pichia</taxon>
    </lineage>
</organism>
<dbReference type="eggNOG" id="KOG4133">
    <property type="taxonomic scope" value="Eukaryota"/>
</dbReference>
<dbReference type="Proteomes" id="UP000029867">
    <property type="component" value="Unassembled WGS sequence"/>
</dbReference>
<comment type="catalytic activity">
    <reaction evidence="5">
        <text>pretRNA = a 3'-half-tRNA molecule with a 5'-OH end + a 5'-half-tRNA molecule with a 2',3'-cyclic phosphate end + an intron with a 2',3'-cyclic phosphate and a 5'-hydroxyl terminus.</text>
        <dbReference type="EC" id="4.6.1.16"/>
    </reaction>
</comment>
<comment type="caution">
    <text evidence="10">The sequence shown here is derived from an EMBL/GenBank/DDBJ whole genome shotgun (WGS) entry which is preliminary data.</text>
</comment>
<dbReference type="VEuPathDB" id="FungiDB:C5L36_0E04100"/>
<keyword evidence="6" id="KW-0175">Coiled coil</keyword>
<name>A0A099NX93_PICKU</name>
<dbReference type="EMBL" id="JQFK01000061">
    <property type="protein sequence ID" value="KGK36619.1"/>
    <property type="molecule type" value="Genomic_DNA"/>
</dbReference>
<evidence type="ECO:0000256" key="2">
    <source>
        <dbReference type="ARBA" id="ARBA00012573"/>
    </source>
</evidence>
<dbReference type="Pfam" id="PF26577">
    <property type="entry name" value="TSEN34_N"/>
    <property type="match status" value="1"/>
</dbReference>
<evidence type="ECO:0000259" key="8">
    <source>
        <dbReference type="Pfam" id="PF01974"/>
    </source>
</evidence>
<evidence type="ECO:0000256" key="3">
    <source>
        <dbReference type="ARBA" id="ARBA00022694"/>
    </source>
</evidence>
<dbReference type="EC" id="4.6.1.16" evidence="2"/>
<feature type="compositionally biased region" description="Basic and acidic residues" evidence="7">
    <location>
        <begin position="79"/>
        <end position="89"/>
    </location>
</feature>
<evidence type="ECO:0000256" key="1">
    <source>
        <dbReference type="ARBA" id="ARBA00008078"/>
    </source>
</evidence>
<evidence type="ECO:0000313" key="11">
    <source>
        <dbReference type="Proteomes" id="UP000029867"/>
    </source>
</evidence>
<accession>A0A099NX93</accession>
<feature type="domain" description="TSEN34 N-terminal" evidence="9">
    <location>
        <begin position="100"/>
        <end position="168"/>
    </location>
</feature>